<dbReference type="Gene3D" id="3.40.50.10540">
    <property type="entry name" value="Crotonobetainyl-coa:carnitine coa-transferase, domain 1"/>
    <property type="match status" value="1"/>
</dbReference>
<keyword evidence="1 2" id="KW-0808">Transferase</keyword>
<reference evidence="2 3" key="1">
    <citation type="submission" date="2017-08" db="EMBL/GenBank/DDBJ databases">
        <title>WGS of Clinical strains of the CDC Group NO-1 linked to zoonotic infections in humans.</title>
        <authorList>
            <person name="Bernier A.-M."/>
            <person name="Bernard K."/>
        </authorList>
    </citation>
    <scope>NUCLEOTIDE SEQUENCE [LARGE SCALE GENOMIC DNA]</scope>
    <source>
        <strain evidence="2 3">NML03-0146</strain>
    </source>
</reference>
<dbReference type="PANTHER" id="PTHR48207:SF3">
    <property type="entry name" value="SUCCINATE--HYDROXYMETHYLGLUTARATE COA-TRANSFERASE"/>
    <property type="match status" value="1"/>
</dbReference>
<protein>
    <submittedName>
        <fullName evidence="2">CoA transferase</fullName>
    </submittedName>
</protein>
<dbReference type="EMBL" id="NSJF01000002">
    <property type="protein sequence ID" value="PAT35560.1"/>
    <property type="molecule type" value="Genomic_DNA"/>
</dbReference>
<dbReference type="GO" id="GO:0008410">
    <property type="term" value="F:CoA-transferase activity"/>
    <property type="evidence" value="ECO:0007669"/>
    <property type="project" value="TreeGrafter"/>
</dbReference>
<organism evidence="2 3">
    <name type="scientific">Vandammella animalimorsus</name>
    <dbReference type="NCBI Taxonomy" id="2029117"/>
    <lineage>
        <taxon>Bacteria</taxon>
        <taxon>Pseudomonadati</taxon>
        <taxon>Pseudomonadota</taxon>
        <taxon>Betaproteobacteria</taxon>
        <taxon>Burkholderiales</taxon>
        <taxon>Comamonadaceae</taxon>
        <taxon>Vandammella</taxon>
    </lineage>
</organism>
<dbReference type="InterPro" id="IPR003673">
    <property type="entry name" value="CoA-Trfase_fam_III"/>
</dbReference>
<dbReference type="AlphaFoldDB" id="A0A2A2AAJ6"/>
<dbReference type="InterPro" id="IPR050483">
    <property type="entry name" value="CoA-transferase_III_domain"/>
</dbReference>
<dbReference type="InterPro" id="IPR023606">
    <property type="entry name" value="CoA-Trfase_III_dom_1_sf"/>
</dbReference>
<dbReference type="Pfam" id="PF02515">
    <property type="entry name" value="CoA_transf_3"/>
    <property type="match status" value="1"/>
</dbReference>
<dbReference type="InterPro" id="IPR044855">
    <property type="entry name" value="CoA-Trfase_III_dom3_sf"/>
</dbReference>
<evidence type="ECO:0000256" key="1">
    <source>
        <dbReference type="ARBA" id="ARBA00022679"/>
    </source>
</evidence>
<gene>
    <name evidence="2" type="ORF">CK620_05995</name>
</gene>
<dbReference type="RefSeq" id="WP_095549624.1">
    <property type="nucleotide sequence ID" value="NZ_CP156659.1"/>
</dbReference>
<proteinExistence type="predicted"/>
<dbReference type="Gene3D" id="3.30.1540.10">
    <property type="entry name" value="formyl-coa transferase, domain 3"/>
    <property type="match status" value="1"/>
</dbReference>
<comment type="caution">
    <text evidence="2">The sequence shown here is derived from an EMBL/GenBank/DDBJ whole genome shotgun (WGS) entry which is preliminary data.</text>
</comment>
<accession>A0A2A2AAJ6</accession>
<dbReference type="Proteomes" id="UP000217999">
    <property type="component" value="Unassembled WGS sequence"/>
</dbReference>
<name>A0A2A2AAJ6_9BURK</name>
<dbReference type="SUPFAM" id="SSF89796">
    <property type="entry name" value="CoA-transferase family III (CaiB/BaiF)"/>
    <property type="match status" value="1"/>
</dbReference>
<dbReference type="PANTHER" id="PTHR48207">
    <property type="entry name" value="SUCCINATE--HYDROXYMETHYLGLUTARATE COA-TRANSFERASE"/>
    <property type="match status" value="1"/>
</dbReference>
<evidence type="ECO:0000313" key="2">
    <source>
        <dbReference type="EMBL" id="PAT35560.1"/>
    </source>
</evidence>
<evidence type="ECO:0000313" key="3">
    <source>
        <dbReference type="Proteomes" id="UP000217999"/>
    </source>
</evidence>
<sequence>MDAKTQPAAGRAAPDAADAAAPQPLPLAGVRVLDLSRVFAGPLCAQVLADFGAEVIKIEHPGRGDDTRDWGLRIGQTETTYYNSMNRNKRSVTLDLQTPQALQIIEALLPQIDVLVHNFKSGGAEKLGLGYERLKALKPELIYCAVAGYDSSGPEATRPGYDLVIQAEAGLMALNGEAGQPPLKFGVAVVDLMTGMAAAQAVLAALFERQRSGRGRLIEMALYDCGLMVTGYYGLEALELGHDPARYGNAHPSIMPYGLFEAADGPLIIAVGNNAQFEKFCLHVIERPEIVQDERFATNVQRARHRQALAPLLQQAIAAWPRAQLLQRLRAQGIPCGEVSGLHEALSSDRTQRSGLLQRLPHPVAGTVPVFAPPYRLDGQRLPIRHAPPTLGEGTREVLHRLLEMSEEQLQQLQTQGVLKLPAAAEASSASKPS</sequence>